<feature type="domain" description="RNA polymerase sigma-70 region 2" evidence="6">
    <location>
        <begin position="22"/>
        <end position="89"/>
    </location>
</feature>
<evidence type="ECO:0000259" key="6">
    <source>
        <dbReference type="Pfam" id="PF04542"/>
    </source>
</evidence>
<dbReference type="Pfam" id="PF04542">
    <property type="entry name" value="Sigma70_r2"/>
    <property type="match status" value="1"/>
</dbReference>
<keyword evidence="3" id="KW-0731">Sigma factor</keyword>
<keyword evidence="8" id="KW-0240">DNA-directed RNA polymerase</keyword>
<keyword evidence="2" id="KW-0805">Transcription regulation</keyword>
<name>A0A511Y7N3_9FLAO</name>
<accession>A0A511Y7N3</accession>
<evidence type="ECO:0000256" key="4">
    <source>
        <dbReference type="ARBA" id="ARBA00023125"/>
    </source>
</evidence>
<organism evidence="8 9">
    <name type="scientific">Chryseobacterium lathyri</name>
    <dbReference type="NCBI Taxonomy" id="395933"/>
    <lineage>
        <taxon>Bacteria</taxon>
        <taxon>Pseudomonadati</taxon>
        <taxon>Bacteroidota</taxon>
        <taxon>Flavobacteriia</taxon>
        <taxon>Flavobacteriales</taxon>
        <taxon>Weeksellaceae</taxon>
        <taxon>Chryseobacterium group</taxon>
        <taxon>Chryseobacterium</taxon>
    </lineage>
</organism>
<dbReference type="Gene3D" id="1.10.10.10">
    <property type="entry name" value="Winged helix-like DNA-binding domain superfamily/Winged helix DNA-binding domain"/>
    <property type="match status" value="1"/>
</dbReference>
<dbReference type="InterPro" id="IPR007627">
    <property type="entry name" value="RNA_pol_sigma70_r2"/>
</dbReference>
<dbReference type="InterPro" id="IPR007630">
    <property type="entry name" value="RNA_pol_sigma70_r4"/>
</dbReference>
<protein>
    <submittedName>
        <fullName evidence="8">DNA-directed RNA polymerase sigma-70 factor</fullName>
    </submittedName>
</protein>
<evidence type="ECO:0000259" key="7">
    <source>
        <dbReference type="Pfam" id="PF04545"/>
    </source>
</evidence>
<dbReference type="PANTHER" id="PTHR43133:SF46">
    <property type="entry name" value="RNA POLYMERASE SIGMA-70 FACTOR ECF SUBFAMILY"/>
    <property type="match status" value="1"/>
</dbReference>
<dbReference type="InterPro" id="IPR013324">
    <property type="entry name" value="RNA_pol_sigma_r3/r4-like"/>
</dbReference>
<dbReference type="InterPro" id="IPR014284">
    <property type="entry name" value="RNA_pol_sigma-70_dom"/>
</dbReference>
<comment type="similarity">
    <text evidence="1">Belongs to the sigma-70 factor family. ECF subfamily.</text>
</comment>
<feature type="domain" description="RNA polymerase sigma-70 region 4" evidence="7">
    <location>
        <begin position="127"/>
        <end position="174"/>
    </location>
</feature>
<dbReference type="Proteomes" id="UP000321150">
    <property type="component" value="Unassembled WGS sequence"/>
</dbReference>
<keyword evidence="4" id="KW-0238">DNA-binding</keyword>
<keyword evidence="5" id="KW-0804">Transcription</keyword>
<dbReference type="GO" id="GO:0016987">
    <property type="term" value="F:sigma factor activity"/>
    <property type="evidence" value="ECO:0007669"/>
    <property type="project" value="UniProtKB-KW"/>
</dbReference>
<dbReference type="NCBIfam" id="TIGR02937">
    <property type="entry name" value="sigma70-ECF"/>
    <property type="match status" value="1"/>
</dbReference>
<dbReference type="PANTHER" id="PTHR43133">
    <property type="entry name" value="RNA POLYMERASE ECF-TYPE SIGMA FACTO"/>
    <property type="match status" value="1"/>
</dbReference>
<dbReference type="AlphaFoldDB" id="A0A511Y7N3"/>
<dbReference type="GO" id="GO:0006352">
    <property type="term" value="P:DNA-templated transcription initiation"/>
    <property type="evidence" value="ECO:0007669"/>
    <property type="project" value="InterPro"/>
</dbReference>
<dbReference type="GO" id="GO:0000428">
    <property type="term" value="C:DNA-directed RNA polymerase complex"/>
    <property type="evidence" value="ECO:0007669"/>
    <property type="project" value="UniProtKB-KW"/>
</dbReference>
<evidence type="ECO:0000256" key="1">
    <source>
        <dbReference type="ARBA" id="ARBA00010641"/>
    </source>
</evidence>
<dbReference type="InterPro" id="IPR013325">
    <property type="entry name" value="RNA_pol_sigma_r2"/>
</dbReference>
<dbReference type="GO" id="GO:0003677">
    <property type="term" value="F:DNA binding"/>
    <property type="evidence" value="ECO:0007669"/>
    <property type="project" value="UniProtKB-KW"/>
</dbReference>
<sequence>MTQDFLALRFAEGDQYAFSEIFHKFQPALVFFANRLILSYNLNDAEEIVQDIFVKLYDKRTSFKTMDSVKAFLYISAKNACLNRIEKEKVRLRRFDQYISSFDESEDNILKNIIYSELVREISAEIDLLPTKCKLIMKQLFEEDKNAKEIADDLEITVSTVKAQKARAISILKKRLSGAGIAFLLINF</sequence>
<evidence type="ECO:0000313" key="9">
    <source>
        <dbReference type="Proteomes" id="UP000321150"/>
    </source>
</evidence>
<evidence type="ECO:0000256" key="2">
    <source>
        <dbReference type="ARBA" id="ARBA00023015"/>
    </source>
</evidence>
<dbReference type="Pfam" id="PF04545">
    <property type="entry name" value="Sigma70_r4"/>
    <property type="match status" value="1"/>
</dbReference>
<dbReference type="SUPFAM" id="SSF88946">
    <property type="entry name" value="Sigma2 domain of RNA polymerase sigma factors"/>
    <property type="match status" value="1"/>
</dbReference>
<evidence type="ECO:0000256" key="3">
    <source>
        <dbReference type="ARBA" id="ARBA00023082"/>
    </source>
</evidence>
<comment type="caution">
    <text evidence="8">The sequence shown here is derived from an EMBL/GenBank/DDBJ whole genome shotgun (WGS) entry which is preliminary data.</text>
</comment>
<dbReference type="SUPFAM" id="SSF88659">
    <property type="entry name" value="Sigma3 and sigma4 domains of RNA polymerase sigma factors"/>
    <property type="match status" value="1"/>
</dbReference>
<evidence type="ECO:0000313" key="8">
    <source>
        <dbReference type="EMBL" id="GEN71214.1"/>
    </source>
</evidence>
<reference evidence="8 9" key="1">
    <citation type="submission" date="2019-07" db="EMBL/GenBank/DDBJ databases">
        <title>Whole genome shotgun sequence of Chryseobacterium lathyri NBRC 105250.</title>
        <authorList>
            <person name="Hosoyama A."/>
            <person name="Uohara A."/>
            <person name="Ohji S."/>
            <person name="Ichikawa N."/>
        </authorList>
    </citation>
    <scope>NUCLEOTIDE SEQUENCE [LARGE SCALE GENOMIC DNA]</scope>
    <source>
        <strain evidence="8 9">NBRC 105250</strain>
    </source>
</reference>
<dbReference type="InterPro" id="IPR036388">
    <property type="entry name" value="WH-like_DNA-bd_sf"/>
</dbReference>
<dbReference type="InterPro" id="IPR039425">
    <property type="entry name" value="RNA_pol_sigma-70-like"/>
</dbReference>
<dbReference type="EMBL" id="BJYI01000004">
    <property type="protein sequence ID" value="GEN71214.1"/>
    <property type="molecule type" value="Genomic_DNA"/>
</dbReference>
<evidence type="ECO:0000256" key="5">
    <source>
        <dbReference type="ARBA" id="ARBA00023163"/>
    </source>
</evidence>
<dbReference type="Gene3D" id="1.10.1740.10">
    <property type="match status" value="1"/>
</dbReference>
<gene>
    <name evidence="8" type="ORF">CLA01_12860</name>
</gene>
<proteinExistence type="inferred from homology"/>